<evidence type="ECO:0000256" key="5">
    <source>
        <dbReference type="ARBA" id="ARBA00024042"/>
    </source>
</evidence>
<dbReference type="PIRSF" id="PIRSF000138">
    <property type="entry name" value="Al-hdrx_acd_dh"/>
    <property type="match status" value="1"/>
</dbReference>
<evidence type="ECO:0000313" key="6">
    <source>
        <dbReference type="EMBL" id="ARQ01557.1"/>
    </source>
</evidence>
<dbReference type="SUPFAM" id="SSF51395">
    <property type="entry name" value="FMN-linked oxidoreductases"/>
    <property type="match status" value="1"/>
</dbReference>
<reference evidence="6 7" key="1">
    <citation type="submission" date="2017-05" db="EMBL/GenBank/DDBJ databases">
        <title>Full genome sequence of Pseudorhodoplanes sinuspersici.</title>
        <authorList>
            <person name="Dastgheib S.M.M."/>
            <person name="Shavandi M."/>
            <person name="Tirandaz H."/>
        </authorList>
    </citation>
    <scope>NUCLEOTIDE SEQUENCE [LARGE SCALE GENOMIC DNA]</scope>
    <source>
        <strain evidence="6 7">RIPI110</strain>
    </source>
</reference>
<proteinExistence type="inferred from homology"/>
<dbReference type="STRING" id="1235591.CAK95_22435"/>
<protein>
    <submittedName>
        <fullName evidence="6">Alpha-hydroxy-acid oxidizing enzyme</fullName>
    </submittedName>
</protein>
<keyword evidence="7" id="KW-1185">Reference proteome</keyword>
<dbReference type="InterPro" id="IPR012133">
    <property type="entry name" value="Alpha-hydoxy_acid_DH_FMN"/>
</dbReference>
<keyword evidence="3" id="KW-0288">FMN</keyword>
<dbReference type="KEGG" id="psin:CAK95_22435"/>
<dbReference type="InterPro" id="IPR013785">
    <property type="entry name" value="Aldolase_TIM"/>
</dbReference>
<comment type="cofactor">
    <cofactor evidence="1">
        <name>FMN</name>
        <dbReference type="ChEBI" id="CHEBI:58210"/>
    </cofactor>
</comment>
<keyword evidence="2" id="KW-0285">Flavoprotein</keyword>
<dbReference type="InterPro" id="IPR000262">
    <property type="entry name" value="FMN-dep_DH"/>
</dbReference>
<dbReference type="Gene3D" id="3.20.20.70">
    <property type="entry name" value="Aldolase class I"/>
    <property type="match status" value="1"/>
</dbReference>
<evidence type="ECO:0000313" key="7">
    <source>
        <dbReference type="Proteomes" id="UP000194137"/>
    </source>
</evidence>
<dbReference type="PANTHER" id="PTHR10578">
    <property type="entry name" value="S -2-HYDROXY-ACID OXIDASE-RELATED"/>
    <property type="match status" value="1"/>
</dbReference>
<dbReference type="RefSeq" id="WP_086089949.1">
    <property type="nucleotide sequence ID" value="NZ_CP021112.1"/>
</dbReference>
<dbReference type="OrthoDB" id="9770452at2"/>
<sequence>MHDRTAMKPAPMGWGVSGSSREAQLRRRFPTIEDLRKAAERRVPSLGYETVAGGAGQNLAVKRNADALDAITMVPRIGEDRGPVSTDVELFGRHYAAPIGVAPMGLQSVFWPGAERLLARAAQRARIPYTAGTVSGVALEELAAIAPDVTWFQLYRLAKDDHKVGFDLVRRAQDAGIHVLVVTVDTPGRAKRPGELRNGLTLPFRPTFRTIRQAAVSPGWLSALMRTGQPSFPCLAPYCGPNASKADVAWYAQREVSGAITFEEMKRYRDLWKGPMVIKGVMHPADAEKAVAIGLDGIQVSNHGGRQLEAAPAVIDVLPAIAEAVGNKATILIDGGIRSGLDVVRTIALGAKAALAGRAFLYGVGAIGSDGADYVTDMLVEEIGVAMRQLGAPNFAALRDFTIPHPGAVQF</sequence>
<dbReference type="Proteomes" id="UP000194137">
    <property type="component" value="Chromosome"/>
</dbReference>
<dbReference type="AlphaFoldDB" id="A0A1W6ZVY9"/>
<evidence type="ECO:0000256" key="3">
    <source>
        <dbReference type="ARBA" id="ARBA00022643"/>
    </source>
</evidence>
<dbReference type="EMBL" id="CP021112">
    <property type="protein sequence ID" value="ARQ01557.1"/>
    <property type="molecule type" value="Genomic_DNA"/>
</dbReference>
<dbReference type="InterPro" id="IPR008259">
    <property type="entry name" value="FMN_hydac_DH_AS"/>
</dbReference>
<dbReference type="InterPro" id="IPR037396">
    <property type="entry name" value="FMN_HAD"/>
</dbReference>
<name>A0A1W6ZVY9_9HYPH</name>
<gene>
    <name evidence="6" type="ORF">CAK95_22435</name>
</gene>
<comment type="similarity">
    <text evidence="5">Belongs to the FMN-dependent alpha-hydroxy acid dehydrogenase family.</text>
</comment>
<evidence type="ECO:0000256" key="4">
    <source>
        <dbReference type="ARBA" id="ARBA00023002"/>
    </source>
</evidence>
<dbReference type="GO" id="GO:0016491">
    <property type="term" value="F:oxidoreductase activity"/>
    <property type="evidence" value="ECO:0007669"/>
    <property type="project" value="UniProtKB-KW"/>
</dbReference>
<dbReference type="Pfam" id="PF01070">
    <property type="entry name" value="FMN_dh"/>
    <property type="match status" value="1"/>
</dbReference>
<evidence type="ECO:0000256" key="2">
    <source>
        <dbReference type="ARBA" id="ARBA00022630"/>
    </source>
</evidence>
<accession>A0A1W6ZVY9</accession>
<dbReference type="PROSITE" id="PS00557">
    <property type="entry name" value="FMN_HYDROXY_ACID_DH_1"/>
    <property type="match status" value="1"/>
</dbReference>
<evidence type="ECO:0000256" key="1">
    <source>
        <dbReference type="ARBA" id="ARBA00001917"/>
    </source>
</evidence>
<dbReference type="CDD" id="cd02809">
    <property type="entry name" value="alpha_hydroxyacid_oxid_FMN"/>
    <property type="match status" value="1"/>
</dbReference>
<dbReference type="PROSITE" id="PS51349">
    <property type="entry name" value="FMN_HYDROXY_ACID_DH_2"/>
    <property type="match status" value="1"/>
</dbReference>
<dbReference type="PANTHER" id="PTHR10578:SF107">
    <property type="entry name" value="2-HYDROXYACID OXIDASE 1"/>
    <property type="match status" value="1"/>
</dbReference>
<dbReference type="GO" id="GO:0010181">
    <property type="term" value="F:FMN binding"/>
    <property type="evidence" value="ECO:0007669"/>
    <property type="project" value="InterPro"/>
</dbReference>
<organism evidence="6 7">
    <name type="scientific">Pseudorhodoplanes sinuspersici</name>
    <dbReference type="NCBI Taxonomy" id="1235591"/>
    <lineage>
        <taxon>Bacteria</taxon>
        <taxon>Pseudomonadati</taxon>
        <taxon>Pseudomonadota</taxon>
        <taxon>Alphaproteobacteria</taxon>
        <taxon>Hyphomicrobiales</taxon>
        <taxon>Pseudorhodoplanes</taxon>
    </lineage>
</organism>
<keyword evidence="4" id="KW-0560">Oxidoreductase</keyword>